<reference evidence="3" key="1">
    <citation type="journal article" date="2014" name="Front. Microbiol.">
        <title>High frequency of phylogenetically diverse reductive dehalogenase-homologous genes in deep subseafloor sedimentary metagenomes.</title>
        <authorList>
            <person name="Kawai M."/>
            <person name="Futagami T."/>
            <person name="Toyoda A."/>
            <person name="Takaki Y."/>
            <person name="Nishi S."/>
            <person name="Hori S."/>
            <person name="Arai W."/>
            <person name="Tsubouchi T."/>
            <person name="Morono Y."/>
            <person name="Uchiyama I."/>
            <person name="Ito T."/>
            <person name="Fujiyama A."/>
            <person name="Inagaki F."/>
            <person name="Takami H."/>
        </authorList>
    </citation>
    <scope>NUCLEOTIDE SEQUENCE</scope>
    <source>
        <strain evidence="3">Expedition CK06-06</strain>
    </source>
</reference>
<dbReference type="InterPro" id="IPR036291">
    <property type="entry name" value="NAD(P)-bd_dom_sf"/>
</dbReference>
<dbReference type="InterPro" id="IPR001509">
    <property type="entry name" value="Epimerase_deHydtase"/>
</dbReference>
<name>X1P606_9ZZZZ</name>
<organism evidence="3">
    <name type="scientific">marine sediment metagenome</name>
    <dbReference type="NCBI Taxonomy" id="412755"/>
    <lineage>
        <taxon>unclassified sequences</taxon>
        <taxon>metagenomes</taxon>
        <taxon>ecological metagenomes</taxon>
    </lineage>
</organism>
<feature type="non-terminal residue" evidence="3">
    <location>
        <position position="1"/>
    </location>
</feature>
<feature type="domain" description="NAD-dependent epimerase/dehydratase" evidence="2">
    <location>
        <begin position="2"/>
        <end position="45"/>
    </location>
</feature>
<comment type="similarity">
    <text evidence="1">Belongs to the NAD(P)-dependent epimerase/dehydratase family.</text>
</comment>
<evidence type="ECO:0000313" key="3">
    <source>
        <dbReference type="EMBL" id="GAI51283.1"/>
    </source>
</evidence>
<protein>
    <recommendedName>
        <fullName evidence="2">NAD-dependent epimerase/dehydratase domain-containing protein</fullName>
    </recommendedName>
</protein>
<dbReference type="Gene3D" id="3.90.25.10">
    <property type="entry name" value="UDP-galactose 4-epimerase, domain 1"/>
    <property type="match status" value="1"/>
</dbReference>
<proteinExistence type="inferred from homology"/>
<dbReference type="PANTHER" id="PTHR43000">
    <property type="entry name" value="DTDP-D-GLUCOSE 4,6-DEHYDRATASE-RELATED"/>
    <property type="match status" value="1"/>
</dbReference>
<dbReference type="SUPFAM" id="SSF51735">
    <property type="entry name" value="NAD(P)-binding Rossmann-fold domains"/>
    <property type="match status" value="1"/>
</dbReference>
<accession>X1P606</accession>
<evidence type="ECO:0000256" key="1">
    <source>
        <dbReference type="ARBA" id="ARBA00007637"/>
    </source>
</evidence>
<dbReference type="Gene3D" id="3.40.50.720">
    <property type="entry name" value="NAD(P)-binding Rossmann-like Domain"/>
    <property type="match status" value="1"/>
</dbReference>
<dbReference type="Pfam" id="PF01370">
    <property type="entry name" value="Epimerase"/>
    <property type="match status" value="1"/>
</dbReference>
<sequence>ALENKPIPIYGDGLNIRDWIYVLDHCRALDFVLQKGKPGEVYNIAADQEKTNLELIHQLLDIMAETMLSTSSLS</sequence>
<dbReference type="AlphaFoldDB" id="X1P606"/>
<comment type="caution">
    <text evidence="3">The sequence shown here is derived from an EMBL/GenBank/DDBJ whole genome shotgun (WGS) entry which is preliminary data.</text>
</comment>
<evidence type="ECO:0000259" key="2">
    <source>
        <dbReference type="Pfam" id="PF01370"/>
    </source>
</evidence>
<gene>
    <name evidence="3" type="ORF">S06H3_62789</name>
</gene>
<dbReference type="EMBL" id="BARV01041496">
    <property type="protein sequence ID" value="GAI51283.1"/>
    <property type="molecule type" value="Genomic_DNA"/>
</dbReference>